<reference evidence="1 2" key="1">
    <citation type="submission" date="2019-08" db="EMBL/GenBank/DDBJ databases">
        <title>Lentzea from Indian Himalayas.</title>
        <authorList>
            <person name="Mandal S."/>
            <person name="Mallick Gupta A."/>
            <person name="Maiti P.K."/>
            <person name="Sarkar J."/>
            <person name="Mandal S."/>
        </authorList>
    </citation>
    <scope>NUCLEOTIDE SEQUENCE [LARGE SCALE GENOMIC DNA]</scope>
    <source>
        <strain evidence="1 2">PSKA42</strain>
    </source>
</reference>
<sequence length="132" mass="13802">MDRFVIALQETGQLADGRLTGPVVIPAGLVEQFRHDLDCLDEKVREVLLAKAAGADLPASEGTFATGLLTDSGALVPLARQAILRLTPTAESADPMPALRAEAAALAGDLDTALRLADQVIGDPQRPTAHAR</sequence>
<name>A0ABX1FJH6_9PSEU</name>
<dbReference type="EMBL" id="VSRL01000069">
    <property type="protein sequence ID" value="NKE58977.1"/>
    <property type="molecule type" value="Genomic_DNA"/>
</dbReference>
<gene>
    <name evidence="1" type="ORF">FXN61_20055</name>
</gene>
<comment type="caution">
    <text evidence="1">The sequence shown here is derived from an EMBL/GenBank/DDBJ whole genome shotgun (WGS) entry which is preliminary data.</text>
</comment>
<feature type="non-terminal residue" evidence="1">
    <location>
        <position position="132"/>
    </location>
</feature>
<evidence type="ECO:0000313" key="2">
    <source>
        <dbReference type="Proteomes" id="UP001515943"/>
    </source>
</evidence>
<proteinExistence type="predicted"/>
<accession>A0ABX1FJH6</accession>
<dbReference type="Proteomes" id="UP001515943">
    <property type="component" value="Unassembled WGS sequence"/>
</dbReference>
<protein>
    <submittedName>
        <fullName evidence="1">Uncharacterized protein</fullName>
    </submittedName>
</protein>
<evidence type="ECO:0000313" key="1">
    <source>
        <dbReference type="EMBL" id="NKE58977.1"/>
    </source>
</evidence>
<keyword evidence="2" id="KW-1185">Reference proteome</keyword>
<organism evidence="1 2">
    <name type="scientific">Lentzea indica</name>
    <dbReference type="NCBI Taxonomy" id="2604800"/>
    <lineage>
        <taxon>Bacteria</taxon>
        <taxon>Bacillati</taxon>
        <taxon>Actinomycetota</taxon>
        <taxon>Actinomycetes</taxon>
        <taxon>Pseudonocardiales</taxon>
        <taxon>Pseudonocardiaceae</taxon>
        <taxon>Lentzea</taxon>
    </lineage>
</organism>